<dbReference type="RefSeq" id="WP_037444624.1">
    <property type="nucleotide sequence ID" value="NZ_JNFF01000117.1"/>
</dbReference>
<dbReference type="InterPro" id="IPR008979">
    <property type="entry name" value="Galactose-bd-like_sf"/>
</dbReference>
<dbReference type="Pfam" id="PF22666">
    <property type="entry name" value="Glyco_hydro_2_N2"/>
    <property type="match status" value="1"/>
</dbReference>
<dbReference type="Gene3D" id="2.60.120.260">
    <property type="entry name" value="Galactose-binding domain-like"/>
    <property type="match status" value="1"/>
</dbReference>
<dbReference type="OrthoDB" id="9761519at2"/>
<dbReference type="AlphaFoldDB" id="A0A081PBM3"/>
<name>A0A081PBM3_9SPHI</name>
<feature type="chain" id="PRO_5001761648" evidence="3">
    <location>
        <begin position="23"/>
        <end position="1094"/>
    </location>
</feature>
<feature type="domain" description="Beta-mannosidase-like galactose-binding" evidence="4">
    <location>
        <begin position="970"/>
        <end position="1045"/>
    </location>
</feature>
<accession>A0A081PBM3</accession>
<dbReference type="CDD" id="cd03143">
    <property type="entry name" value="A4_beta-galactosidase_middle_domain"/>
    <property type="match status" value="1"/>
</dbReference>
<protein>
    <submittedName>
        <fullName evidence="5">Glycoside hydrolase family 2</fullName>
    </submittedName>
</protein>
<dbReference type="Proteomes" id="UP000028007">
    <property type="component" value="Unassembled WGS sequence"/>
</dbReference>
<dbReference type="eggNOG" id="COG3250">
    <property type="taxonomic scope" value="Bacteria"/>
</dbReference>
<keyword evidence="6" id="KW-1185">Reference proteome</keyword>
<evidence type="ECO:0000313" key="6">
    <source>
        <dbReference type="Proteomes" id="UP000028007"/>
    </source>
</evidence>
<evidence type="ECO:0000256" key="2">
    <source>
        <dbReference type="ARBA" id="ARBA00022801"/>
    </source>
</evidence>
<dbReference type="NCBIfam" id="NF045579">
    <property type="entry name" value="rhamnoside_JR"/>
    <property type="match status" value="1"/>
</dbReference>
<reference evidence="5 6" key="1">
    <citation type="journal article" date="1992" name="Int. J. Syst. Bacteriol.">
        <title>Sphingobacterium antarcticus sp. nov. a Psychrotrophic Bacterium from the Soils of Schirmacher Oasis, Antarctica.</title>
        <authorList>
            <person name="Shivaji S."/>
            <person name="Ray M.K."/>
            <person name="Rao N.S."/>
            <person name="Saiserr L."/>
            <person name="Jagannadham M.V."/>
            <person name="Kumar G.S."/>
            <person name="Reddy G."/>
            <person name="Bhargava P.M."/>
        </authorList>
    </citation>
    <scope>NUCLEOTIDE SEQUENCE [LARGE SCALE GENOMIC DNA]</scope>
    <source>
        <strain evidence="5 6">4BY</strain>
    </source>
</reference>
<dbReference type="SUPFAM" id="SSF49785">
    <property type="entry name" value="Galactose-binding domain-like"/>
    <property type="match status" value="1"/>
</dbReference>
<organism evidence="5 6">
    <name type="scientific">Pedobacter antarcticus 4BY</name>
    <dbReference type="NCBI Taxonomy" id="1358423"/>
    <lineage>
        <taxon>Bacteria</taxon>
        <taxon>Pseudomonadati</taxon>
        <taxon>Bacteroidota</taxon>
        <taxon>Sphingobacteriia</taxon>
        <taxon>Sphingobacteriales</taxon>
        <taxon>Sphingobacteriaceae</taxon>
        <taxon>Pedobacter</taxon>
    </lineage>
</organism>
<evidence type="ECO:0000259" key="4">
    <source>
        <dbReference type="Pfam" id="PF22666"/>
    </source>
</evidence>
<dbReference type="GO" id="GO:0004553">
    <property type="term" value="F:hydrolase activity, hydrolyzing O-glycosyl compounds"/>
    <property type="evidence" value="ECO:0007669"/>
    <property type="project" value="UniProtKB-ARBA"/>
</dbReference>
<keyword evidence="2 5" id="KW-0378">Hydrolase</keyword>
<feature type="signal peptide" evidence="3">
    <location>
        <begin position="1"/>
        <end position="22"/>
    </location>
</feature>
<dbReference type="InterPro" id="IPR054593">
    <property type="entry name" value="Beta-mannosidase-like_N2"/>
</dbReference>
<proteinExistence type="predicted"/>
<dbReference type="PANTHER" id="PTHR43817:SF1">
    <property type="entry name" value="HYDROLASE, FAMILY 43, PUTATIVE (AFU_ORTHOLOGUE AFUA_3G01660)-RELATED"/>
    <property type="match status" value="1"/>
</dbReference>
<evidence type="ECO:0000256" key="3">
    <source>
        <dbReference type="SAM" id="SignalP"/>
    </source>
</evidence>
<dbReference type="Pfam" id="PF17132">
    <property type="entry name" value="Glyco_hydro_106"/>
    <property type="match status" value="1"/>
</dbReference>
<evidence type="ECO:0000256" key="1">
    <source>
        <dbReference type="ARBA" id="ARBA00022729"/>
    </source>
</evidence>
<dbReference type="EMBL" id="JNFF01000117">
    <property type="protein sequence ID" value="KEQ28096.1"/>
    <property type="molecule type" value="Genomic_DNA"/>
</dbReference>
<gene>
    <name evidence="5" type="ORF">N180_00210</name>
</gene>
<comment type="caution">
    <text evidence="5">The sequence shown here is derived from an EMBL/GenBank/DDBJ whole genome shotgun (WGS) entry which is preliminary data.</text>
</comment>
<evidence type="ECO:0000313" key="5">
    <source>
        <dbReference type="EMBL" id="KEQ28096.1"/>
    </source>
</evidence>
<keyword evidence="1 3" id="KW-0732">Signal</keyword>
<sequence>MNQGQRLKLILLLSLFSFNGLAQNITSPFNNTAAGLEEGFHNPPDSIQTSIYWYWMSDNISAAGVIKDLHAMKKVGINRAFIGNIGYPSTPYGKVKLFSEQWWAILDTALHTATKLNIEIGIFNSPGWSQSGGPWVKTSQSMRYLTSTEKKVKGGLKVNIKLDKPKDEFQDVKVLAFPAPEGYGQHLSGLKPVIKTNVAVSGAAALADGDYTHTVKLPAGQPVQIDLKIPGKFTARSLVIYPAHRSLKAKAELQVFDGTIYTTIKKFDIDRSNPALNVGFDPFAPVSVSFPEIASGDFRLIISSASEGFGLNEIEISAAPVIEDYSGKTLAKMFQSPLPYWNEYQWKAQAVVGSSAMLIDPGKVIDVSAGLSTDGSFSWKFPAGDWIVMRTGMTPTKVTNSPASAEGTGLEVDKMSKEHIASHFDSFLGEILRRIPAEHRKTWRVAVEDSYETGGQNWTDQMQEKFVAAYGYDPTPYLPVITGKVVGSQDRSDRFLWDLRRLIADRVAYDYVGGLKAISNKHGLTTWLENYGHWGFPGEFLQYGGQSDEIGGEFWSEGELGDIENRAASSAAHIYGKNKVSAESFTAGGKSYARYPALMKQRGDRFFTEGINNTLLHLFIQQPDERVPGINAEFGNEFNRHNTWFSYMDLFTAYLKRCNYMLQQGKYVADVAYFIGEDAPKMTGVTDPALPAGYAFDYINAEVLMTRTVVKDGRLVLPDGMNYGLLVLPKLETMRPELLAKIRILVEQGANILGPAPFRSPSLQGYPNADQEVKKLAAALWGGVPATEKSFRKYGKGQVMQNVGMQEALNQLQIRPDFSLTQEVPVLYIHRRLADKDIYFISNQTSKELQISPAFRVSGKEPSLWDPVQGVTRALPEYIAADGQITVPLKLAPLESLFLVFKATEKQRVHNQRQNLPSERRIVKNFPELQLVKELTGSWELYFEDQQRGPKKTVVFNQLEDWTKRAEDSIRYYSGTVRYQKMFTHKPHSGSERIILETGEIRGMAKVKVNGKEIGGLWTAPWRIDISPALKPGENKLEIFVVNTWVNRLIGDSMLEPEQRTTWTSVNPFKPVNPLEPSGLTGQVRLYSLPVAGK</sequence>
<dbReference type="PANTHER" id="PTHR43817">
    <property type="entry name" value="GLYCOSYL HYDROLASE"/>
    <property type="match status" value="1"/>
</dbReference>